<keyword evidence="9 13" id="KW-1133">Transmembrane helix</keyword>
<protein>
    <recommendedName>
        <fullName evidence="14">Cyclic nucleotide-binding domain-containing protein</fullName>
    </recommendedName>
</protein>
<dbReference type="CDD" id="cd00038">
    <property type="entry name" value="CAP_ED"/>
    <property type="match status" value="1"/>
</dbReference>
<keyword evidence="7" id="KW-0851">Voltage-gated channel</keyword>
<evidence type="ECO:0000256" key="1">
    <source>
        <dbReference type="ARBA" id="ARBA00004651"/>
    </source>
</evidence>
<keyword evidence="4" id="KW-0633">Potassium transport</keyword>
<dbReference type="GO" id="GO:0005242">
    <property type="term" value="F:inward rectifier potassium channel activity"/>
    <property type="evidence" value="ECO:0000318"/>
    <property type="project" value="GO_Central"/>
</dbReference>
<evidence type="ECO:0000256" key="5">
    <source>
        <dbReference type="ARBA" id="ARBA00022692"/>
    </source>
</evidence>
<dbReference type="FunFam" id="1.10.287.70:FF:000123">
    <property type="entry name" value="Potassium channel KAT3"/>
    <property type="match status" value="1"/>
</dbReference>
<dbReference type="InterPro" id="IPR003938">
    <property type="entry name" value="K_chnl_volt-dep_EAG/ELK/ERG"/>
</dbReference>
<dbReference type="Gene3D" id="1.10.287.70">
    <property type="match status" value="1"/>
</dbReference>
<keyword evidence="5 13" id="KW-0812">Transmembrane</keyword>
<dbReference type="SUPFAM" id="SSF51206">
    <property type="entry name" value="cAMP-binding domain-like"/>
    <property type="match status" value="1"/>
</dbReference>
<dbReference type="PANTHER" id="PTHR10217">
    <property type="entry name" value="VOLTAGE AND LIGAND GATED POTASSIUM CHANNEL"/>
    <property type="match status" value="1"/>
</dbReference>
<dbReference type="Pfam" id="PF00520">
    <property type="entry name" value="Ion_trans"/>
    <property type="match status" value="1"/>
</dbReference>
<dbReference type="InterPro" id="IPR018490">
    <property type="entry name" value="cNMP-bd_dom_sf"/>
</dbReference>
<dbReference type="GO" id="GO:0071805">
    <property type="term" value="P:potassium ion transmembrane transport"/>
    <property type="evidence" value="ECO:0000318"/>
    <property type="project" value="GO_Central"/>
</dbReference>
<dbReference type="GO" id="GO:0034702">
    <property type="term" value="C:monoatomic ion channel complex"/>
    <property type="evidence" value="ECO:0007669"/>
    <property type="project" value="UniProtKB-KW"/>
</dbReference>
<evidence type="ECO:0000256" key="11">
    <source>
        <dbReference type="ARBA" id="ARBA00023136"/>
    </source>
</evidence>
<evidence type="ECO:0000256" key="3">
    <source>
        <dbReference type="ARBA" id="ARBA00022475"/>
    </source>
</evidence>
<dbReference type="GO" id="GO:0005886">
    <property type="term" value="C:plasma membrane"/>
    <property type="evidence" value="ECO:0000318"/>
    <property type="project" value="GO_Central"/>
</dbReference>
<dbReference type="EMBL" id="DS469522">
    <property type="protein sequence ID" value="EDO47123.1"/>
    <property type="molecule type" value="Genomic_DNA"/>
</dbReference>
<evidence type="ECO:0000259" key="14">
    <source>
        <dbReference type="PROSITE" id="PS50042"/>
    </source>
</evidence>
<dbReference type="Gene3D" id="2.60.120.10">
    <property type="entry name" value="Jelly Rolls"/>
    <property type="match status" value="1"/>
</dbReference>
<reference evidence="15 16" key="1">
    <citation type="journal article" date="2007" name="Science">
        <title>Sea anemone genome reveals ancestral eumetazoan gene repertoire and genomic organization.</title>
        <authorList>
            <person name="Putnam N.H."/>
            <person name="Srivastava M."/>
            <person name="Hellsten U."/>
            <person name="Dirks B."/>
            <person name="Chapman J."/>
            <person name="Salamov A."/>
            <person name="Terry A."/>
            <person name="Shapiro H."/>
            <person name="Lindquist E."/>
            <person name="Kapitonov V.V."/>
            <person name="Jurka J."/>
            <person name="Genikhovich G."/>
            <person name="Grigoriev I.V."/>
            <person name="Lucas S.M."/>
            <person name="Steele R.E."/>
            <person name="Finnerty J.R."/>
            <person name="Technau U."/>
            <person name="Martindale M.Q."/>
            <person name="Rokhsar D.S."/>
        </authorList>
    </citation>
    <scope>NUCLEOTIDE SEQUENCE [LARGE SCALE GENOMIC DNA]</scope>
    <source>
        <strain evidence="16">CH2 X CH6</strain>
    </source>
</reference>
<comment type="subcellular location">
    <subcellularLocation>
        <location evidence="1">Cell membrane</location>
        <topology evidence="1">Multi-pass membrane protein</topology>
    </subcellularLocation>
</comment>
<dbReference type="PRINTS" id="PR01463">
    <property type="entry name" value="EAGCHANLFMLY"/>
</dbReference>
<dbReference type="PhylomeDB" id="A7RND7"/>
<dbReference type="InParanoid" id="A7RND7"/>
<dbReference type="PROSITE" id="PS50042">
    <property type="entry name" value="CNMP_BINDING_3"/>
    <property type="match status" value="1"/>
</dbReference>
<keyword evidence="10" id="KW-0406">Ion transport</keyword>
<dbReference type="eggNOG" id="KOG0498">
    <property type="taxonomic scope" value="Eukaryota"/>
</dbReference>
<evidence type="ECO:0000256" key="12">
    <source>
        <dbReference type="ARBA" id="ARBA00023303"/>
    </source>
</evidence>
<dbReference type="HOGENOM" id="CLU_005746_2_1_1"/>
<feature type="transmembrane region" description="Helical" evidence="13">
    <location>
        <begin position="20"/>
        <end position="39"/>
    </location>
</feature>
<dbReference type="InterPro" id="IPR014710">
    <property type="entry name" value="RmlC-like_jellyroll"/>
</dbReference>
<sequence>KLPRYIILHNSKFKAVWDWFVLLLVIYTSIEIPYTAAFGQSQKSPLQQLKAGSAIGIVNLIVDLMFVVDILINFRSTYTRQGTDELVSNPRKIACNYLKSWFVIDFLAAIPFELFVEAGGKGAISLAGLLKTARLLRLVRVSRKLDRYSEYGLAVVILLTCLFTLVAHWLACIWYFIGRGEIRNKHGWITLLGEQTGQPVNTSAPENSGPSMKSRYVTSLYFTLTSLTSIGFGNVAPNTNAEKLFAVAMMLVGALMYAAIFGNMTAIIQRLYTRTARYHKDLKVIKEFIRFHNIPDTLRDTLTEYFTHEWSSRHDQQLDTVLRRFPDSLQSDVCVHIHRAVFGSHHVFHKLGEGCVRALSVKFNIKNYLPGHYIIKEGDEVKYLYFVVEGTVDVIKSGKSLSILGMLTI</sequence>
<dbReference type="FunFam" id="1.10.1200.260:FF:000001">
    <property type="entry name" value="Potassium voltage-gated channel subfamily H member 7"/>
    <property type="match status" value="1"/>
</dbReference>
<evidence type="ECO:0000256" key="10">
    <source>
        <dbReference type="ARBA" id="ARBA00023065"/>
    </source>
</evidence>
<feature type="transmembrane region" description="Helical" evidence="13">
    <location>
        <begin position="51"/>
        <end position="72"/>
    </location>
</feature>
<dbReference type="InterPro" id="IPR003967">
    <property type="entry name" value="K_chnl_volt-dep_ERG"/>
</dbReference>
<feature type="non-terminal residue" evidence="15">
    <location>
        <position position="409"/>
    </location>
</feature>
<evidence type="ECO:0000313" key="16">
    <source>
        <dbReference type="Proteomes" id="UP000001593"/>
    </source>
</evidence>
<gene>
    <name evidence="15" type="ORF">NEMVEDRAFT_v1g87664</name>
</gene>
<dbReference type="InterPro" id="IPR050818">
    <property type="entry name" value="KCNH_animal-type"/>
</dbReference>
<evidence type="ECO:0000256" key="8">
    <source>
        <dbReference type="ARBA" id="ARBA00022958"/>
    </source>
</evidence>
<dbReference type="Gene3D" id="1.10.1200.260">
    <property type="match status" value="1"/>
</dbReference>
<evidence type="ECO:0000256" key="4">
    <source>
        <dbReference type="ARBA" id="ARBA00022538"/>
    </source>
</evidence>
<dbReference type="SUPFAM" id="SSF81324">
    <property type="entry name" value="Voltage-gated potassium channels"/>
    <property type="match status" value="1"/>
</dbReference>
<evidence type="ECO:0000256" key="7">
    <source>
        <dbReference type="ARBA" id="ARBA00022882"/>
    </source>
</evidence>
<keyword evidence="11 13" id="KW-0472">Membrane</keyword>
<organism evidence="15 16">
    <name type="scientific">Nematostella vectensis</name>
    <name type="common">Starlet sea anemone</name>
    <dbReference type="NCBI Taxonomy" id="45351"/>
    <lineage>
        <taxon>Eukaryota</taxon>
        <taxon>Metazoa</taxon>
        <taxon>Cnidaria</taxon>
        <taxon>Anthozoa</taxon>
        <taxon>Hexacorallia</taxon>
        <taxon>Actiniaria</taxon>
        <taxon>Edwardsiidae</taxon>
        <taxon>Nematostella</taxon>
    </lineage>
</organism>
<feature type="transmembrane region" description="Helical" evidence="13">
    <location>
        <begin position="244"/>
        <end position="268"/>
    </location>
</feature>
<accession>A7RND7</accession>
<dbReference type="GO" id="GO:0042391">
    <property type="term" value="P:regulation of membrane potential"/>
    <property type="evidence" value="ECO:0000318"/>
    <property type="project" value="GO_Central"/>
</dbReference>
<keyword evidence="16" id="KW-1185">Reference proteome</keyword>
<evidence type="ECO:0000313" key="15">
    <source>
        <dbReference type="EMBL" id="EDO47123.1"/>
    </source>
</evidence>
<dbReference type="InterPro" id="IPR005821">
    <property type="entry name" value="Ion_trans_dom"/>
</dbReference>
<dbReference type="InterPro" id="IPR000595">
    <property type="entry name" value="cNMP-bd_dom"/>
</dbReference>
<keyword evidence="3" id="KW-1003">Cell membrane</keyword>
<keyword evidence="12" id="KW-0407">Ion channel</keyword>
<dbReference type="OMA" id="SHEGLCC"/>
<dbReference type="AlphaFoldDB" id="A7RND7"/>
<keyword evidence="2" id="KW-0813">Transport</keyword>
<keyword evidence="8" id="KW-0630">Potassium</keyword>
<dbReference type="Proteomes" id="UP000001593">
    <property type="component" value="Unassembled WGS sequence"/>
</dbReference>
<dbReference type="PANTHER" id="PTHR10217:SF548">
    <property type="entry name" value="GH12235P"/>
    <property type="match status" value="1"/>
</dbReference>
<feature type="domain" description="Cyclic nucleotide-binding" evidence="14">
    <location>
        <begin position="347"/>
        <end position="409"/>
    </location>
</feature>
<dbReference type="PRINTS" id="PR01470">
    <property type="entry name" value="ERGCHANNEL"/>
</dbReference>
<evidence type="ECO:0000256" key="2">
    <source>
        <dbReference type="ARBA" id="ARBA00022448"/>
    </source>
</evidence>
<keyword evidence="6" id="KW-0631">Potassium channel</keyword>
<feature type="transmembrane region" description="Helical" evidence="13">
    <location>
        <begin position="151"/>
        <end position="177"/>
    </location>
</feature>
<name>A7RND7_NEMVE</name>
<evidence type="ECO:0000256" key="6">
    <source>
        <dbReference type="ARBA" id="ARBA00022826"/>
    </source>
</evidence>
<proteinExistence type="predicted"/>
<evidence type="ECO:0000256" key="9">
    <source>
        <dbReference type="ARBA" id="ARBA00022989"/>
    </source>
</evidence>
<evidence type="ECO:0000256" key="13">
    <source>
        <dbReference type="SAM" id="Phobius"/>
    </source>
</evidence>